<evidence type="ECO:0000256" key="7">
    <source>
        <dbReference type="ARBA" id="ARBA00022833"/>
    </source>
</evidence>
<dbReference type="STRING" id="1515746.HR45_06985"/>
<dbReference type="OrthoDB" id="9803884at2"/>
<dbReference type="InterPro" id="IPR023033">
    <property type="entry name" value="Ala_tRNA_ligase_euk/bac"/>
</dbReference>
<dbReference type="GO" id="GO:0045892">
    <property type="term" value="P:negative regulation of DNA-templated transcription"/>
    <property type="evidence" value="ECO:0007669"/>
    <property type="project" value="TreeGrafter"/>
</dbReference>
<dbReference type="Gene3D" id="3.30.980.10">
    <property type="entry name" value="Threonyl-trna Synthetase, Chain A, domain 2"/>
    <property type="match status" value="1"/>
</dbReference>
<dbReference type="HAMAP" id="MF_00036_B">
    <property type="entry name" value="Ala_tRNA_synth_B"/>
    <property type="match status" value="1"/>
</dbReference>
<keyword evidence="9 12" id="KW-0694">RNA-binding</keyword>
<comment type="function">
    <text evidence="12">Catalyzes the attachment of alanine to tRNA(Ala) in a two-step reaction: alanine is first activated by ATP to form Ala-AMP and then transferred to the acceptor end of tRNA(Ala). Also edits incorrectly charged Ser-tRNA(Ala) and Gly-tRNA(Ala) via its editing domain.</text>
</comment>
<dbReference type="SUPFAM" id="SSF55681">
    <property type="entry name" value="Class II aaRS and biotin synthetases"/>
    <property type="match status" value="1"/>
</dbReference>
<dbReference type="FunFam" id="2.40.30.130:FF:000001">
    <property type="entry name" value="Alanine--tRNA ligase"/>
    <property type="match status" value="1"/>
</dbReference>
<dbReference type="FunFam" id="3.30.54.20:FF:000001">
    <property type="entry name" value="Alanine--tRNA ligase"/>
    <property type="match status" value="1"/>
</dbReference>
<evidence type="ECO:0000256" key="1">
    <source>
        <dbReference type="ARBA" id="ARBA00004496"/>
    </source>
</evidence>
<dbReference type="GO" id="GO:0005524">
    <property type="term" value="F:ATP binding"/>
    <property type="evidence" value="ECO:0007669"/>
    <property type="project" value="UniProtKB-UniRule"/>
</dbReference>
<sequence length="873" mass="94636">MYKTTAAVRSAFLEYFSKHGHQIVDSSSLVPGNDPTLLFTNAGMNQFKDVFLGMDKRSYSRATTAQRCVRAGGKHNDLDNVGYTARHHTFFEMLGNFSFGDYFKEDAIKFAWGFLTEVLQLPKEKLCVTVYQNDDEAFDIWNKQIGIPAEDIIRIGDNKGAPYASDNFWQMGDTGPCGPCSEIFYDHGEHIWGGRPGTPEEDGDRFIEIWNIVFMQFNRQADGEMLPLPKPSVDTGMGIERISAIMQGVHSNYEIDVFKTLIAKTAEIIGVTDLEAKSLRVIADHIRSCAFLVADGVMPSNEGRGYVLRRIIRRAVRHGYKLGANDTFFYKLVPTLVEVMGDAAKELKALQNVVEKALKAEEEQFARTLERGLGILDGALAELEGKVLDGETAFKLYDTYGFPVDLTADVCRERDITVDEVGFDAAMEEQRKRAQAAGQFGADYNAGLKTDADSHFCGYQDTTGEGKVVAIFVDGAEVEGLMPNQEAVVILDNTPFYAESGGQVGDKGELKAGDSLFEVADTQKYAAAIGHKGVLKAGSLKVGQSVAAVVNKKLRHRTELNHSVTHLLHAALRQVLGSHVAQKGSLVQPERLRFDFSHFEAVKPEELKQVEDLVNTQIRRNHQLQVAEMDIEQAKEKGAMALFGEKYDTTVRVVTMGDFSIELCGGTHVTRTGDIGVFKVISEGGIAAGIRRIEAVTGAAAMAYIAEQQQELHDAAALLKSEAHTVVAKLKAQLDHSKLLEKEIAQLKSKLAAAASADLVSEAQDIAGVKVLVKQLDGVDAGALRGLQDEIKQKLGSGIVVLGIAGDAKVNLIAGVTKDLIGKVKAGELVAMVAAQVGGKGGGRPDMAQAGGSQPENLAAALASVTDWLAAKL</sequence>
<evidence type="ECO:0000256" key="3">
    <source>
        <dbReference type="ARBA" id="ARBA00022555"/>
    </source>
</evidence>
<name>A0A094LSR6_9GAMM</name>
<keyword evidence="4 12" id="KW-0436">Ligase</keyword>
<comment type="domain">
    <text evidence="12">Consists of three domains; the N-terminal catalytic domain, the editing domain and the C-terminal C-Ala domain. The editing domain removes incorrectly charged amino acids, while the C-Ala domain, along with tRNA(Ala), serves as a bridge to cooperatively bring together the editing and aminoacylation centers thus stimulating deacylation of misacylated tRNAs.</text>
</comment>
<dbReference type="Proteomes" id="UP000029264">
    <property type="component" value="Unassembled WGS sequence"/>
</dbReference>
<comment type="cofactor">
    <cofactor evidence="12">
        <name>Zn(2+)</name>
        <dbReference type="ChEBI" id="CHEBI:29105"/>
    </cofactor>
    <text evidence="12">Binds 1 zinc ion per subunit.</text>
</comment>
<keyword evidence="10 12" id="KW-0648">Protein biosynthesis</keyword>
<dbReference type="GO" id="GO:0004813">
    <property type="term" value="F:alanine-tRNA ligase activity"/>
    <property type="evidence" value="ECO:0007669"/>
    <property type="project" value="UniProtKB-UniRule"/>
</dbReference>
<evidence type="ECO:0000313" key="15">
    <source>
        <dbReference type="EMBL" id="KFZ38228.1"/>
    </source>
</evidence>
<dbReference type="InterPro" id="IPR009000">
    <property type="entry name" value="Transl_B-barrel_sf"/>
</dbReference>
<comment type="similarity">
    <text evidence="2 12">Belongs to the class-II aminoacyl-tRNA synthetase family.</text>
</comment>
<dbReference type="PANTHER" id="PTHR11777:SF9">
    <property type="entry name" value="ALANINE--TRNA LIGASE, CYTOPLASMIC"/>
    <property type="match status" value="1"/>
</dbReference>
<dbReference type="AlphaFoldDB" id="A0A094LSR6"/>
<keyword evidence="13" id="KW-0175">Coiled coil</keyword>
<dbReference type="RefSeq" id="WP_037441093.1">
    <property type="nucleotide sequence ID" value="NZ_JPEO01000003.1"/>
</dbReference>
<organism evidence="15 16">
    <name type="scientific">Shewanella mangrovi</name>
    <dbReference type="NCBI Taxonomy" id="1515746"/>
    <lineage>
        <taxon>Bacteria</taxon>
        <taxon>Pseudomonadati</taxon>
        <taxon>Pseudomonadota</taxon>
        <taxon>Gammaproteobacteria</taxon>
        <taxon>Alteromonadales</taxon>
        <taxon>Shewanellaceae</taxon>
        <taxon>Shewanella</taxon>
    </lineage>
</organism>
<feature type="coiled-coil region" evidence="13">
    <location>
        <begin position="730"/>
        <end position="757"/>
    </location>
</feature>
<dbReference type="GO" id="GO:0006419">
    <property type="term" value="P:alanyl-tRNA aminoacylation"/>
    <property type="evidence" value="ECO:0007669"/>
    <property type="project" value="UniProtKB-UniRule"/>
</dbReference>
<evidence type="ECO:0000256" key="8">
    <source>
        <dbReference type="ARBA" id="ARBA00022840"/>
    </source>
</evidence>
<dbReference type="GO" id="GO:0002161">
    <property type="term" value="F:aminoacyl-tRNA deacylase activity"/>
    <property type="evidence" value="ECO:0007669"/>
    <property type="project" value="TreeGrafter"/>
</dbReference>
<dbReference type="Pfam" id="PF07973">
    <property type="entry name" value="tRNA_SAD"/>
    <property type="match status" value="1"/>
</dbReference>
<dbReference type="Pfam" id="PF01411">
    <property type="entry name" value="tRNA-synt_2c"/>
    <property type="match status" value="1"/>
</dbReference>
<comment type="caution">
    <text evidence="15">The sequence shown here is derived from an EMBL/GenBank/DDBJ whole genome shotgun (WGS) entry which is preliminary data.</text>
</comment>
<keyword evidence="11 12" id="KW-0030">Aminoacyl-tRNA synthetase</keyword>
<dbReference type="NCBIfam" id="TIGR00344">
    <property type="entry name" value="alaS"/>
    <property type="match status" value="1"/>
</dbReference>
<dbReference type="PRINTS" id="PR00980">
    <property type="entry name" value="TRNASYNTHALA"/>
</dbReference>
<evidence type="ECO:0000256" key="6">
    <source>
        <dbReference type="ARBA" id="ARBA00022741"/>
    </source>
</evidence>
<dbReference type="InterPro" id="IPR018165">
    <property type="entry name" value="Ala-tRNA-synth_IIc_core"/>
</dbReference>
<dbReference type="EC" id="6.1.1.7" evidence="12"/>
<comment type="subcellular location">
    <subcellularLocation>
        <location evidence="1 12">Cytoplasm</location>
    </subcellularLocation>
</comment>
<keyword evidence="6 12" id="KW-0547">Nucleotide-binding</keyword>
<dbReference type="CDD" id="cd00673">
    <property type="entry name" value="AlaRS_core"/>
    <property type="match status" value="1"/>
</dbReference>
<dbReference type="eggNOG" id="COG0013">
    <property type="taxonomic scope" value="Bacteria"/>
</dbReference>
<dbReference type="PROSITE" id="PS50860">
    <property type="entry name" value="AA_TRNA_LIGASE_II_ALA"/>
    <property type="match status" value="1"/>
</dbReference>
<dbReference type="InterPro" id="IPR018162">
    <property type="entry name" value="Ala-tRNA-ligase_IIc_anticod-bd"/>
</dbReference>
<keyword evidence="3 12" id="KW-0820">tRNA-binding</keyword>
<evidence type="ECO:0000256" key="2">
    <source>
        <dbReference type="ARBA" id="ARBA00008226"/>
    </source>
</evidence>
<evidence type="ECO:0000259" key="14">
    <source>
        <dbReference type="PROSITE" id="PS50860"/>
    </source>
</evidence>
<dbReference type="Pfam" id="PF02272">
    <property type="entry name" value="DHHA1"/>
    <property type="match status" value="1"/>
</dbReference>
<dbReference type="Gene3D" id="3.30.54.20">
    <property type="match status" value="1"/>
</dbReference>
<dbReference type="Gene3D" id="6.10.250.550">
    <property type="match status" value="1"/>
</dbReference>
<dbReference type="InterPro" id="IPR003156">
    <property type="entry name" value="DHHA1_dom"/>
</dbReference>
<dbReference type="PANTHER" id="PTHR11777">
    <property type="entry name" value="ALANYL-TRNA SYNTHETASE"/>
    <property type="match status" value="1"/>
</dbReference>
<protein>
    <recommendedName>
        <fullName evidence="12">Alanine--tRNA ligase</fullName>
        <ecNumber evidence="12">6.1.1.7</ecNumber>
    </recommendedName>
    <alternativeName>
        <fullName evidence="12">Alanyl-tRNA synthetase</fullName>
        <shortName evidence="12">AlaRS</shortName>
    </alternativeName>
</protein>
<keyword evidence="5 12" id="KW-0479">Metal-binding</keyword>
<evidence type="ECO:0000256" key="5">
    <source>
        <dbReference type="ARBA" id="ARBA00022723"/>
    </source>
</evidence>
<dbReference type="FunFam" id="3.10.310.40:FF:000001">
    <property type="entry name" value="Alanine--tRNA ligase"/>
    <property type="match status" value="1"/>
</dbReference>
<dbReference type="GO" id="GO:0000049">
    <property type="term" value="F:tRNA binding"/>
    <property type="evidence" value="ECO:0007669"/>
    <property type="project" value="UniProtKB-KW"/>
</dbReference>
<keyword evidence="12" id="KW-0963">Cytoplasm</keyword>
<evidence type="ECO:0000256" key="4">
    <source>
        <dbReference type="ARBA" id="ARBA00022598"/>
    </source>
</evidence>
<evidence type="ECO:0000313" key="16">
    <source>
        <dbReference type="Proteomes" id="UP000029264"/>
    </source>
</evidence>
<dbReference type="InterPro" id="IPR045864">
    <property type="entry name" value="aa-tRNA-synth_II/BPL/LPL"/>
</dbReference>
<dbReference type="SUPFAM" id="SSF55186">
    <property type="entry name" value="ThrRS/AlaRS common domain"/>
    <property type="match status" value="1"/>
</dbReference>
<feature type="binding site" evidence="12">
    <location>
        <position position="668"/>
    </location>
    <ligand>
        <name>Zn(2+)</name>
        <dbReference type="ChEBI" id="CHEBI:29105"/>
    </ligand>
</feature>
<gene>
    <name evidence="12" type="primary">alaS</name>
    <name evidence="15" type="ORF">HR45_06985</name>
</gene>
<evidence type="ECO:0000256" key="9">
    <source>
        <dbReference type="ARBA" id="ARBA00022884"/>
    </source>
</evidence>
<dbReference type="EMBL" id="JPEO01000003">
    <property type="protein sequence ID" value="KFZ38228.1"/>
    <property type="molecule type" value="Genomic_DNA"/>
</dbReference>
<proteinExistence type="inferred from homology"/>
<evidence type="ECO:0000256" key="11">
    <source>
        <dbReference type="ARBA" id="ARBA00023146"/>
    </source>
</evidence>
<dbReference type="InterPro" id="IPR050058">
    <property type="entry name" value="Ala-tRNA_ligase"/>
</dbReference>
<keyword evidence="7 12" id="KW-0862">Zinc</keyword>
<dbReference type="SUPFAM" id="SSF50447">
    <property type="entry name" value="Translation proteins"/>
    <property type="match status" value="1"/>
</dbReference>
<dbReference type="FunFam" id="3.30.980.10:FF:000004">
    <property type="entry name" value="Alanine--tRNA ligase, cytoplasmic"/>
    <property type="match status" value="1"/>
</dbReference>
<dbReference type="SMART" id="SM00863">
    <property type="entry name" value="tRNA_SAD"/>
    <property type="match status" value="1"/>
</dbReference>
<dbReference type="SUPFAM" id="SSF101353">
    <property type="entry name" value="Putative anticodon-binding domain of alanyl-tRNA synthetase (AlaRS)"/>
    <property type="match status" value="1"/>
</dbReference>
<accession>A0A094LSR6</accession>
<dbReference type="FunFam" id="3.30.930.10:FF:000004">
    <property type="entry name" value="Alanine--tRNA ligase"/>
    <property type="match status" value="1"/>
</dbReference>
<dbReference type="InterPro" id="IPR012947">
    <property type="entry name" value="tRNA_SAD"/>
</dbReference>
<keyword evidence="16" id="KW-1185">Reference proteome</keyword>
<dbReference type="Gene3D" id="2.40.30.130">
    <property type="match status" value="1"/>
</dbReference>
<feature type="binding site" evidence="12">
    <location>
        <position position="664"/>
    </location>
    <ligand>
        <name>Zn(2+)</name>
        <dbReference type="ChEBI" id="CHEBI:29105"/>
    </ligand>
</feature>
<feature type="binding site" evidence="12">
    <location>
        <position position="566"/>
    </location>
    <ligand>
        <name>Zn(2+)</name>
        <dbReference type="ChEBI" id="CHEBI:29105"/>
    </ligand>
</feature>
<evidence type="ECO:0000256" key="13">
    <source>
        <dbReference type="SAM" id="Coils"/>
    </source>
</evidence>
<dbReference type="Gene3D" id="3.10.310.40">
    <property type="match status" value="1"/>
</dbReference>
<feature type="domain" description="Alanyl-transfer RNA synthetases family profile" evidence="14">
    <location>
        <begin position="3"/>
        <end position="707"/>
    </location>
</feature>
<dbReference type="InterPro" id="IPR002318">
    <property type="entry name" value="Ala-tRNA-lgiase_IIc"/>
</dbReference>
<keyword evidence="8 12" id="KW-0067">ATP-binding</keyword>
<dbReference type="InterPro" id="IPR018164">
    <property type="entry name" value="Ala-tRNA-synth_IIc_N"/>
</dbReference>
<comment type="catalytic activity">
    <reaction evidence="12">
        <text>tRNA(Ala) + L-alanine + ATP = L-alanyl-tRNA(Ala) + AMP + diphosphate</text>
        <dbReference type="Rhea" id="RHEA:12540"/>
        <dbReference type="Rhea" id="RHEA-COMP:9657"/>
        <dbReference type="Rhea" id="RHEA-COMP:9923"/>
        <dbReference type="ChEBI" id="CHEBI:30616"/>
        <dbReference type="ChEBI" id="CHEBI:33019"/>
        <dbReference type="ChEBI" id="CHEBI:57972"/>
        <dbReference type="ChEBI" id="CHEBI:78442"/>
        <dbReference type="ChEBI" id="CHEBI:78497"/>
        <dbReference type="ChEBI" id="CHEBI:456215"/>
        <dbReference type="EC" id="6.1.1.7"/>
    </reaction>
</comment>
<dbReference type="GO" id="GO:0005829">
    <property type="term" value="C:cytosol"/>
    <property type="evidence" value="ECO:0007669"/>
    <property type="project" value="TreeGrafter"/>
</dbReference>
<dbReference type="InterPro" id="IPR018163">
    <property type="entry name" value="Thr/Ala-tRNA-synth_IIc_edit"/>
</dbReference>
<reference evidence="15 16" key="1">
    <citation type="submission" date="2014-06" db="EMBL/GenBank/DDBJ databases">
        <title>Shewanella sp. YQH10.</title>
        <authorList>
            <person name="Liu Y."/>
            <person name="Zeng R."/>
        </authorList>
    </citation>
    <scope>NUCLEOTIDE SEQUENCE [LARGE SCALE GENOMIC DNA]</scope>
    <source>
        <strain evidence="15 16">YQH10</strain>
    </source>
</reference>
<dbReference type="Gene3D" id="3.30.930.10">
    <property type="entry name" value="Bira Bifunctional Protein, Domain 2"/>
    <property type="match status" value="1"/>
</dbReference>
<feature type="binding site" evidence="12">
    <location>
        <position position="562"/>
    </location>
    <ligand>
        <name>Zn(2+)</name>
        <dbReference type="ChEBI" id="CHEBI:29105"/>
    </ligand>
</feature>
<evidence type="ECO:0000256" key="12">
    <source>
        <dbReference type="HAMAP-Rule" id="MF_00036"/>
    </source>
</evidence>
<dbReference type="GO" id="GO:0008270">
    <property type="term" value="F:zinc ion binding"/>
    <property type="evidence" value="ECO:0007669"/>
    <property type="project" value="UniProtKB-UniRule"/>
</dbReference>
<evidence type="ECO:0000256" key="10">
    <source>
        <dbReference type="ARBA" id="ARBA00022917"/>
    </source>
</evidence>